<dbReference type="InterPro" id="IPR012334">
    <property type="entry name" value="Pectin_lyas_fold"/>
</dbReference>
<dbReference type="Pfam" id="PF03895">
    <property type="entry name" value="YadA_anchor"/>
    <property type="match status" value="1"/>
</dbReference>
<dbReference type="InterPro" id="IPR011049">
    <property type="entry name" value="Serralysin-like_metalloprot_C"/>
</dbReference>
<gene>
    <name evidence="15" type="ORF">DX912_12630</name>
</gene>
<dbReference type="PANTHER" id="PTHR12338">
    <property type="entry name" value="AUTOTRANSPORTER"/>
    <property type="match status" value="1"/>
</dbReference>
<dbReference type="GO" id="GO:0009986">
    <property type="term" value="C:cell surface"/>
    <property type="evidence" value="ECO:0007669"/>
    <property type="project" value="UniProtKB-SubCell"/>
</dbReference>
<dbReference type="GO" id="GO:0015031">
    <property type="term" value="P:protein transport"/>
    <property type="evidence" value="ECO:0007669"/>
    <property type="project" value="UniProtKB-KW"/>
</dbReference>
<dbReference type="Proteomes" id="UP000256829">
    <property type="component" value="Unassembled WGS sequence"/>
</dbReference>
<feature type="domain" description="Filamentous haemagglutinin FhaB/tRNA nuclease CdiA-like TPS" evidence="14">
    <location>
        <begin position="40"/>
        <end position="150"/>
    </location>
</feature>
<dbReference type="NCBIfam" id="TIGR01901">
    <property type="entry name" value="adhes_NPXG"/>
    <property type="match status" value="1"/>
</dbReference>
<dbReference type="GO" id="GO:0009279">
    <property type="term" value="C:cell outer membrane"/>
    <property type="evidence" value="ECO:0007669"/>
    <property type="project" value="UniProtKB-SubCell"/>
</dbReference>
<evidence type="ECO:0000256" key="3">
    <source>
        <dbReference type="ARBA" id="ARBA00004613"/>
    </source>
</evidence>
<evidence type="ECO:0000256" key="9">
    <source>
        <dbReference type="ARBA" id="ARBA00022729"/>
    </source>
</evidence>
<dbReference type="InterPro" id="IPR045584">
    <property type="entry name" value="Pilin-like"/>
</dbReference>
<protein>
    <submittedName>
        <fullName evidence="15">Filamentous hemagglutinin N-terminal domain-containing protein</fullName>
    </submittedName>
</protein>
<proteinExistence type="inferred from homology"/>
<evidence type="ECO:0000259" key="14">
    <source>
        <dbReference type="SMART" id="SM00912"/>
    </source>
</evidence>
<dbReference type="Gene3D" id="2.150.10.10">
    <property type="entry name" value="Serralysin-like metalloprotease, C-terminal"/>
    <property type="match status" value="1"/>
</dbReference>
<keyword evidence="6" id="KW-1134">Transmembrane beta strand</keyword>
<feature type="chain" id="PRO_5017761769" evidence="13">
    <location>
        <begin position="41"/>
        <end position="731"/>
    </location>
</feature>
<dbReference type="InterPro" id="IPR008635">
    <property type="entry name" value="Coiled_stalk_dom"/>
</dbReference>
<dbReference type="Pfam" id="PF05860">
    <property type="entry name" value="TPS"/>
    <property type="match status" value="1"/>
</dbReference>
<keyword evidence="8" id="KW-0812">Transmembrane</keyword>
<dbReference type="SMART" id="SM00912">
    <property type="entry name" value="Haemagg_act"/>
    <property type="match status" value="1"/>
</dbReference>
<evidence type="ECO:0000256" key="7">
    <source>
        <dbReference type="ARBA" id="ARBA00022525"/>
    </source>
</evidence>
<evidence type="ECO:0000256" key="8">
    <source>
        <dbReference type="ARBA" id="ARBA00022692"/>
    </source>
</evidence>
<evidence type="ECO:0000256" key="11">
    <source>
        <dbReference type="ARBA" id="ARBA00023136"/>
    </source>
</evidence>
<dbReference type="Gene3D" id="3.30.1300.30">
    <property type="entry name" value="GSPII I/J protein-like"/>
    <property type="match status" value="1"/>
</dbReference>
<dbReference type="PANTHER" id="PTHR12338:SF8">
    <property type="entry name" value="HEME_HEMOPEXIN-BINDING PROTEIN"/>
    <property type="match status" value="1"/>
</dbReference>
<dbReference type="SUPFAM" id="SSF51126">
    <property type="entry name" value="Pectin lyase-like"/>
    <property type="match status" value="1"/>
</dbReference>
<dbReference type="SUPFAM" id="SSF101967">
    <property type="entry name" value="Adhesin YadA, collagen-binding domain"/>
    <property type="match status" value="2"/>
</dbReference>
<evidence type="ECO:0000256" key="6">
    <source>
        <dbReference type="ARBA" id="ARBA00022452"/>
    </source>
</evidence>
<dbReference type="AlphaFoldDB" id="A0A3D8VAY6"/>
<keyword evidence="11" id="KW-0472">Membrane</keyword>
<dbReference type="InterPro" id="IPR005594">
    <property type="entry name" value="YadA_C"/>
</dbReference>
<comment type="similarity">
    <text evidence="4">Belongs to the autotransporter-2 (AT-2) (TC 1.B.40) family.</text>
</comment>
<evidence type="ECO:0000313" key="16">
    <source>
        <dbReference type="Proteomes" id="UP000256829"/>
    </source>
</evidence>
<dbReference type="GO" id="GO:0005576">
    <property type="term" value="C:extracellular region"/>
    <property type="evidence" value="ECO:0007669"/>
    <property type="project" value="UniProtKB-SubCell"/>
</dbReference>
<evidence type="ECO:0000256" key="5">
    <source>
        <dbReference type="ARBA" id="ARBA00022448"/>
    </source>
</evidence>
<keyword evidence="7" id="KW-0964">Secreted</keyword>
<keyword evidence="12" id="KW-0998">Cell outer membrane</keyword>
<keyword evidence="5" id="KW-0813">Transport</keyword>
<keyword evidence="9 13" id="KW-0732">Signal</keyword>
<dbReference type="Gene3D" id="6.10.250.2040">
    <property type="match status" value="1"/>
</dbReference>
<reference evidence="15 16" key="1">
    <citation type="submission" date="2018-08" db="EMBL/GenBank/DDBJ databases">
        <title>Lysobacter soli KCTC 22011, whole genome shotgun sequence.</title>
        <authorList>
            <person name="Zhang X."/>
            <person name="Feng G."/>
            <person name="Zhu H."/>
        </authorList>
    </citation>
    <scope>NUCLEOTIDE SEQUENCE [LARGE SCALE GENOMIC DNA]</scope>
    <source>
        <strain evidence="15 16">KCTC 22011</strain>
    </source>
</reference>
<evidence type="ECO:0000256" key="2">
    <source>
        <dbReference type="ARBA" id="ARBA00004442"/>
    </source>
</evidence>
<accession>A0A3D8VAY6</accession>
<keyword evidence="10" id="KW-0653">Protein transport</keyword>
<dbReference type="InterPro" id="IPR008638">
    <property type="entry name" value="FhaB/CdiA-like_TPS"/>
</dbReference>
<sequence>MTQFEARYEAGTLSASQNALRVLKPTVLAVAMGCVGSAWAADGGVVVNGTGRIATQGATTTVTQSTDKMVVNWNNFDIAQGQTVNFAQPNASSAVLNRVVGPVKATDIQGTLNANGRVYVVNPAGVMFGQNAVVNADSVVASTLDIGAQQFMAGGRAAGNQKLLDLSAGSTKGSIVNQGRINARQVALLGGQVLNKGQINATGDVTLGSAQTATLSLDNSGFSVALGAPELNALVDNGGMIVAKGGNVRLTAAATGDALRNAVRNTGTIEARRATTGAGGSIELRSDADGQISFGGKLTADDRINIEARPGTATSKGRTIVVEPTAQLQASDIAINAVGSTLTTNGSYTANTVTLAGDSLDVSASIDHKQLRDDRFDGLLESRRDSNVASVRADGSGVAGQGRWRRDQLFKLQNEGTKYFHANSTAADSQATDAGSVAIGGGAKSAGTNTVAIGEGAQTTYNDNMAIGAGASGGGGASIAIGTKASTAAVNGANNQTAVGYAAKSDVNMGTALGGRANAKADSSVALGSDAVADRASGIGGSTKGAVSVGSGGAGVATETRQIISVARGTQDTDAVTYDNAEKTSITMGGEGASTPVAIHNVADGVADHDAVNISQLNQRLQSNNTEVLNQANSYTDQRINDVWQDLGDEINQVNRQANRGIAAASALVNVTPYLPGKTAVNAGVASYRGEAALGVGVSRWSDNGRVNFNAGVSAAKGDEPVFRVGVGYVF</sequence>
<keyword evidence="16" id="KW-1185">Reference proteome</keyword>
<dbReference type="Pfam" id="PF05662">
    <property type="entry name" value="YadA_stalk"/>
    <property type="match status" value="2"/>
</dbReference>
<dbReference type="InterPro" id="IPR050909">
    <property type="entry name" value="Bact_Autotransporter_VF"/>
</dbReference>
<comment type="caution">
    <text evidence="15">The sequence shown here is derived from an EMBL/GenBank/DDBJ whole genome shotgun (WGS) entry which is preliminary data.</text>
</comment>
<comment type="subcellular location">
    <subcellularLocation>
        <location evidence="2">Cell outer membrane</location>
    </subcellularLocation>
    <subcellularLocation>
        <location evidence="1">Cell surface</location>
    </subcellularLocation>
    <subcellularLocation>
        <location evidence="3">Secreted</location>
    </subcellularLocation>
</comment>
<dbReference type="Gene3D" id="2.160.20.10">
    <property type="entry name" value="Single-stranded right-handed beta-helix, Pectin lyase-like"/>
    <property type="match status" value="1"/>
</dbReference>
<dbReference type="EMBL" id="QTJR01000008">
    <property type="protein sequence ID" value="RDY66587.1"/>
    <property type="molecule type" value="Genomic_DNA"/>
</dbReference>
<evidence type="ECO:0000313" key="15">
    <source>
        <dbReference type="EMBL" id="RDY66587.1"/>
    </source>
</evidence>
<evidence type="ECO:0000256" key="13">
    <source>
        <dbReference type="SAM" id="SignalP"/>
    </source>
</evidence>
<name>A0A3D8VAY6_9GAMM</name>
<dbReference type="SUPFAM" id="SSF54523">
    <property type="entry name" value="Pili subunits"/>
    <property type="match status" value="1"/>
</dbReference>
<evidence type="ECO:0000256" key="4">
    <source>
        <dbReference type="ARBA" id="ARBA00005848"/>
    </source>
</evidence>
<dbReference type="RefSeq" id="WP_115842891.1">
    <property type="nucleotide sequence ID" value="NZ_QTJR01000008.1"/>
</dbReference>
<evidence type="ECO:0000256" key="1">
    <source>
        <dbReference type="ARBA" id="ARBA00004241"/>
    </source>
</evidence>
<organism evidence="15 16">
    <name type="scientific">Lysobacter soli</name>
    <dbReference type="NCBI Taxonomy" id="453783"/>
    <lineage>
        <taxon>Bacteria</taxon>
        <taxon>Pseudomonadati</taxon>
        <taxon>Pseudomonadota</taxon>
        <taxon>Gammaproteobacteria</taxon>
        <taxon>Lysobacterales</taxon>
        <taxon>Lysobacteraceae</taxon>
        <taxon>Lysobacter</taxon>
    </lineage>
</organism>
<evidence type="ECO:0000256" key="12">
    <source>
        <dbReference type="ARBA" id="ARBA00023237"/>
    </source>
</evidence>
<dbReference type="InterPro" id="IPR011050">
    <property type="entry name" value="Pectin_lyase_fold/virulence"/>
</dbReference>
<evidence type="ECO:0000256" key="10">
    <source>
        <dbReference type="ARBA" id="ARBA00022927"/>
    </source>
</evidence>
<feature type="signal peptide" evidence="13">
    <location>
        <begin position="1"/>
        <end position="40"/>
    </location>
</feature>